<dbReference type="EMBL" id="JACHKT010000001">
    <property type="protein sequence ID" value="MBB6001496.1"/>
    <property type="molecule type" value="Genomic_DNA"/>
</dbReference>
<dbReference type="AlphaFoldDB" id="A0A841EES6"/>
<keyword evidence="4 5" id="KW-0687">Ribonucleoprotein</keyword>
<gene>
    <name evidence="5" type="primary">rpmD</name>
    <name evidence="7" type="ORF">HNP25_000135</name>
</gene>
<dbReference type="InterPro" id="IPR016082">
    <property type="entry name" value="Ribosomal_uL30_ferredoxin-like"/>
</dbReference>
<dbReference type="InterPro" id="IPR036919">
    <property type="entry name" value="Ribo_uL30_ferredoxin-like_sf"/>
</dbReference>
<organism evidence="7 8">
    <name type="scientific">Arcicella rosea</name>
    <dbReference type="NCBI Taxonomy" id="502909"/>
    <lineage>
        <taxon>Bacteria</taxon>
        <taxon>Pseudomonadati</taxon>
        <taxon>Bacteroidota</taxon>
        <taxon>Cytophagia</taxon>
        <taxon>Cytophagales</taxon>
        <taxon>Flectobacillaceae</taxon>
        <taxon>Arcicella</taxon>
    </lineage>
</organism>
<keyword evidence="3 5" id="KW-0689">Ribosomal protein</keyword>
<reference evidence="7 8" key="1">
    <citation type="submission" date="2020-08" db="EMBL/GenBank/DDBJ databases">
        <title>Functional genomics of gut bacteria from endangered species of beetles.</title>
        <authorList>
            <person name="Carlos-Shanley C."/>
        </authorList>
    </citation>
    <scope>NUCLEOTIDE SEQUENCE [LARGE SCALE GENOMIC DNA]</scope>
    <source>
        <strain evidence="7 8">S00070</strain>
    </source>
</reference>
<evidence type="ECO:0000256" key="4">
    <source>
        <dbReference type="ARBA" id="ARBA00023274"/>
    </source>
</evidence>
<dbReference type="CDD" id="cd01658">
    <property type="entry name" value="Ribosomal_L30"/>
    <property type="match status" value="1"/>
</dbReference>
<comment type="caution">
    <text evidence="7">The sequence shown here is derived from an EMBL/GenBank/DDBJ whole genome shotgun (WGS) entry which is preliminary data.</text>
</comment>
<dbReference type="GO" id="GO:0003735">
    <property type="term" value="F:structural constituent of ribosome"/>
    <property type="evidence" value="ECO:0007669"/>
    <property type="project" value="InterPro"/>
</dbReference>
<feature type="domain" description="Large ribosomal subunit protein uL30-like ferredoxin-like fold" evidence="6">
    <location>
        <begin position="4"/>
        <end position="54"/>
    </location>
</feature>
<dbReference type="PIRSF" id="PIRSF002211">
    <property type="entry name" value="Ribosomal_L30_bac-type"/>
    <property type="match status" value="1"/>
</dbReference>
<evidence type="ECO:0000256" key="3">
    <source>
        <dbReference type="ARBA" id="ARBA00022980"/>
    </source>
</evidence>
<evidence type="ECO:0000256" key="5">
    <source>
        <dbReference type="HAMAP-Rule" id="MF_01371"/>
    </source>
</evidence>
<dbReference type="Gene3D" id="3.30.1390.20">
    <property type="entry name" value="Ribosomal protein L30, ferredoxin-like fold domain"/>
    <property type="match status" value="1"/>
</dbReference>
<keyword evidence="8" id="KW-1185">Reference proteome</keyword>
<evidence type="ECO:0000313" key="7">
    <source>
        <dbReference type="EMBL" id="MBB6001496.1"/>
    </source>
</evidence>
<evidence type="ECO:0000256" key="2">
    <source>
        <dbReference type="ARBA" id="ARBA00011838"/>
    </source>
</evidence>
<dbReference type="InterPro" id="IPR005996">
    <property type="entry name" value="Ribosomal_uL30_bac-type"/>
</dbReference>
<accession>A0A841EES6</accession>
<dbReference type="Pfam" id="PF00327">
    <property type="entry name" value="Ribosomal_L30"/>
    <property type="match status" value="1"/>
</dbReference>
<evidence type="ECO:0000256" key="1">
    <source>
        <dbReference type="ARBA" id="ARBA00007594"/>
    </source>
</evidence>
<dbReference type="GO" id="GO:0006412">
    <property type="term" value="P:translation"/>
    <property type="evidence" value="ECO:0007669"/>
    <property type="project" value="UniProtKB-UniRule"/>
</dbReference>
<comment type="similarity">
    <text evidence="1 5">Belongs to the universal ribosomal protein uL30 family.</text>
</comment>
<protein>
    <recommendedName>
        <fullName evidence="5">Large ribosomal subunit protein uL30</fullName>
    </recommendedName>
</protein>
<evidence type="ECO:0000259" key="6">
    <source>
        <dbReference type="Pfam" id="PF00327"/>
    </source>
</evidence>
<dbReference type="PANTHER" id="PTHR15892:SF2">
    <property type="entry name" value="LARGE RIBOSOMAL SUBUNIT PROTEIN UL30M"/>
    <property type="match status" value="1"/>
</dbReference>
<dbReference type="Proteomes" id="UP000524404">
    <property type="component" value="Unassembled WGS sequence"/>
</dbReference>
<comment type="subunit">
    <text evidence="2 5">Part of the 50S ribosomal subunit.</text>
</comment>
<sequence length="59" mass="6688">MSKVKITQVKSTIRRPQVQKRTMQALGLGKMNRSVEVEVNPAIQGMIRSVQHMIVVENI</sequence>
<name>A0A841EES6_9BACT</name>
<dbReference type="RefSeq" id="WP_184128591.1">
    <property type="nucleotide sequence ID" value="NZ_JACHKT010000001.1"/>
</dbReference>
<evidence type="ECO:0000313" key="8">
    <source>
        <dbReference type="Proteomes" id="UP000524404"/>
    </source>
</evidence>
<dbReference type="GO" id="GO:0022625">
    <property type="term" value="C:cytosolic large ribosomal subunit"/>
    <property type="evidence" value="ECO:0007669"/>
    <property type="project" value="TreeGrafter"/>
</dbReference>
<dbReference type="PANTHER" id="PTHR15892">
    <property type="entry name" value="MITOCHONDRIAL RIBOSOMAL PROTEIN L30"/>
    <property type="match status" value="1"/>
</dbReference>
<dbReference type="HAMAP" id="MF_01371_B">
    <property type="entry name" value="Ribosomal_uL30_B"/>
    <property type="match status" value="1"/>
</dbReference>
<dbReference type="SUPFAM" id="SSF55129">
    <property type="entry name" value="Ribosomal protein L30p/L7e"/>
    <property type="match status" value="1"/>
</dbReference>
<proteinExistence type="inferred from homology"/>
<dbReference type="NCBIfam" id="TIGR01308">
    <property type="entry name" value="rpmD_bact"/>
    <property type="match status" value="1"/>
</dbReference>